<name>A0A0S2KNE3_9BACT</name>
<dbReference type="STRING" id="76123.AS203_11245"/>
<evidence type="ECO:0000313" key="2">
    <source>
        <dbReference type="EMBL" id="ALO49588.1"/>
    </source>
</evidence>
<dbReference type="InterPro" id="IPR049236">
    <property type="entry name" value="DUF6850"/>
</dbReference>
<evidence type="ECO:0000313" key="3">
    <source>
        <dbReference type="Proteomes" id="UP000056252"/>
    </source>
</evidence>
<gene>
    <name evidence="2" type="ORF">AS203_11245</name>
</gene>
<organism evidence="2 3">
    <name type="scientific">Hoylesella enoeca</name>
    <dbReference type="NCBI Taxonomy" id="76123"/>
    <lineage>
        <taxon>Bacteria</taxon>
        <taxon>Pseudomonadati</taxon>
        <taxon>Bacteroidota</taxon>
        <taxon>Bacteroidia</taxon>
        <taxon>Bacteroidales</taxon>
        <taxon>Prevotellaceae</taxon>
        <taxon>Hoylesella</taxon>
    </lineage>
</organism>
<keyword evidence="3" id="KW-1185">Reference proteome</keyword>
<feature type="domain" description="DUF6850" evidence="1">
    <location>
        <begin position="47"/>
        <end position="503"/>
    </location>
</feature>
<sequence>MKLFRYAIALLVIPTPTAETSASTLDSARTERAVMWNSTRSEGWTNPALYGTAFRKTRSVLFFQGDWRHEKVPVVMQKGSGALSGMLQADSYIRLSDRATVWGAASYTSGGTRDITWNSTTDYDLLAPYVLADTVGGNTRSERYRFGGGYAARIGRWTAAGELLFRAKQEYRKRDPRMRGIVSDLTLRIGAAHDWGQQRWALAVEGNIYKQNNDVTFYQEAGGATEYQMTGLGSYYTRFTASRTNIYYEGGGISLQLDAQPASDAGWFGTFRFSTHHYERISDEYNSLPLTTLYVARAHLTAGWKREGTHRLAIFGCFDHMRKSGDEHVAGNAVGGEYPVLADLTMYKHRLTDASLHAVYGQQNRVCWYVQTSVGYRNSCERYAYPQRQMDDRRLYGRLETQWLFPVTRRLALECVLGGSYSANIDKAITMPYANMKPPFVRQVNETYRQLTANRTTINGKLRCDYMLNARQLTLYCELVGNQWFGNVQNNGQQLGLTVGLTY</sequence>
<accession>A0A0S2KNE3</accession>
<dbReference type="KEGG" id="peo:AS203_11245"/>
<dbReference type="eggNOG" id="ENOG502ZBFN">
    <property type="taxonomic scope" value="Bacteria"/>
</dbReference>
<dbReference type="Pfam" id="PF21012">
    <property type="entry name" value="DUF6850"/>
    <property type="match status" value="1"/>
</dbReference>
<proteinExistence type="predicted"/>
<dbReference type="EMBL" id="CP013195">
    <property type="protein sequence ID" value="ALO49588.1"/>
    <property type="molecule type" value="Genomic_DNA"/>
</dbReference>
<dbReference type="AlphaFoldDB" id="A0A0S2KNE3"/>
<dbReference type="Proteomes" id="UP000056252">
    <property type="component" value="Chromosome"/>
</dbReference>
<dbReference type="RefSeq" id="WP_025065020.1">
    <property type="nucleotide sequence ID" value="NZ_CP013195.1"/>
</dbReference>
<evidence type="ECO:0000259" key="1">
    <source>
        <dbReference type="Pfam" id="PF21012"/>
    </source>
</evidence>
<reference evidence="3" key="1">
    <citation type="submission" date="2015-11" db="EMBL/GenBank/DDBJ databases">
        <authorList>
            <person name="Holder M.E."/>
            <person name="Ajami N.J."/>
            <person name="Petrosino J.F."/>
        </authorList>
    </citation>
    <scope>NUCLEOTIDE SEQUENCE [LARGE SCALE GENOMIC DNA]</scope>
    <source>
        <strain evidence="3">F0113</strain>
    </source>
</reference>
<protein>
    <recommendedName>
        <fullName evidence="1">DUF6850 domain-containing protein</fullName>
    </recommendedName>
</protein>